<reference evidence="3 4" key="1">
    <citation type="submission" date="2019-03" db="EMBL/GenBank/DDBJ databases">
        <title>Genomic Encyclopedia of Type Strains, Phase IV (KMG-IV): sequencing the most valuable type-strain genomes for metagenomic binning, comparative biology and taxonomic classification.</title>
        <authorList>
            <person name="Goeker M."/>
        </authorList>
    </citation>
    <scope>NUCLEOTIDE SEQUENCE [LARGE SCALE GENOMIC DNA]</scope>
    <source>
        <strain evidence="3 4">DSM 21667</strain>
    </source>
</reference>
<name>A0A4R6YMX3_9GAMM</name>
<keyword evidence="1" id="KW-0732">Signal</keyword>
<evidence type="ECO:0000256" key="1">
    <source>
        <dbReference type="SAM" id="SignalP"/>
    </source>
</evidence>
<dbReference type="RefSeq" id="WP_243746170.1">
    <property type="nucleotide sequence ID" value="NZ_SNZH01000019.1"/>
</dbReference>
<evidence type="ECO:0000313" key="3">
    <source>
        <dbReference type="EMBL" id="TDR38763.1"/>
    </source>
</evidence>
<dbReference type="GO" id="GO:0016740">
    <property type="term" value="F:transferase activity"/>
    <property type="evidence" value="ECO:0007669"/>
    <property type="project" value="InterPro"/>
</dbReference>
<organism evidence="3 4">
    <name type="scientific">Tahibacter aquaticus</name>
    <dbReference type="NCBI Taxonomy" id="520092"/>
    <lineage>
        <taxon>Bacteria</taxon>
        <taxon>Pseudomonadati</taxon>
        <taxon>Pseudomonadota</taxon>
        <taxon>Gammaproteobacteria</taxon>
        <taxon>Lysobacterales</taxon>
        <taxon>Rhodanobacteraceae</taxon>
        <taxon>Tahibacter</taxon>
    </lineage>
</organism>
<feature type="signal peptide" evidence="1">
    <location>
        <begin position="1"/>
        <end position="32"/>
    </location>
</feature>
<gene>
    <name evidence="3" type="ORF">DFR29_11991</name>
</gene>
<protein>
    <submittedName>
        <fullName evidence="3">L,D-peptidoglycan transpeptidase YkuD (ErfK/YbiS/YcfS/YnhG family)</fullName>
    </submittedName>
</protein>
<feature type="domain" description="L,D-TPase catalytic" evidence="2">
    <location>
        <begin position="65"/>
        <end position="239"/>
    </location>
</feature>
<proteinExistence type="predicted"/>
<dbReference type="Proteomes" id="UP000295293">
    <property type="component" value="Unassembled WGS sequence"/>
</dbReference>
<feature type="chain" id="PRO_5020628567" evidence="1">
    <location>
        <begin position="33"/>
        <end position="268"/>
    </location>
</feature>
<comment type="caution">
    <text evidence="3">The sequence shown here is derived from an EMBL/GenBank/DDBJ whole genome shotgun (WGS) entry which is preliminary data.</text>
</comment>
<dbReference type="InterPro" id="IPR005490">
    <property type="entry name" value="LD_TPept_cat_dom"/>
</dbReference>
<keyword evidence="4" id="KW-1185">Reference proteome</keyword>
<dbReference type="PANTHER" id="PTHR38589">
    <property type="entry name" value="BLR0621 PROTEIN"/>
    <property type="match status" value="1"/>
</dbReference>
<dbReference type="EMBL" id="SNZH01000019">
    <property type="protein sequence ID" value="TDR38763.1"/>
    <property type="molecule type" value="Genomic_DNA"/>
</dbReference>
<dbReference type="Pfam" id="PF03734">
    <property type="entry name" value="YkuD"/>
    <property type="match status" value="1"/>
</dbReference>
<dbReference type="AlphaFoldDB" id="A0A4R6YMX3"/>
<evidence type="ECO:0000259" key="2">
    <source>
        <dbReference type="Pfam" id="PF03734"/>
    </source>
</evidence>
<sequence length="268" mass="28966">MPALLPRRCGTAIARLAGVVATIALTSTCVGANTTTEADAWRDARQLVLVVTPDWNADRGELRRFVRDNGKSTWKRTGDSVPVTIGRAGSAWGLGLHGTHAGPQKQEGDGRSPAGAFHLGEAFGYADSLRTAMPYTPMQASHYCIDVAASPLYNQIVDTRVVGEAAIAGSTEPMRRDIHVDGDVRYKAGFVILHNAQHVAGGGSCIFAHLWRSPGEPTSGCTAMDEAQMQAVLAWLDPARKPLFVLLPRAEYQHLKTDWALPAWDRQQ</sequence>
<evidence type="ECO:0000313" key="4">
    <source>
        <dbReference type="Proteomes" id="UP000295293"/>
    </source>
</evidence>
<dbReference type="PANTHER" id="PTHR38589:SF1">
    <property type="entry name" value="BLR0621 PROTEIN"/>
    <property type="match status" value="1"/>
</dbReference>
<accession>A0A4R6YMX3</accession>